<dbReference type="InterPro" id="IPR010994">
    <property type="entry name" value="RuvA_2-like"/>
</dbReference>
<organism evidence="17">
    <name type="scientific">uncultured Thiotrichaceae bacterium</name>
    <dbReference type="NCBI Taxonomy" id="298394"/>
    <lineage>
        <taxon>Bacteria</taxon>
        <taxon>Pseudomonadati</taxon>
        <taxon>Pseudomonadota</taxon>
        <taxon>Gammaproteobacteria</taxon>
        <taxon>Thiotrichales</taxon>
        <taxon>Thiotrichaceae</taxon>
        <taxon>environmental samples</taxon>
    </lineage>
</organism>
<dbReference type="GO" id="GO:0006281">
    <property type="term" value="P:DNA repair"/>
    <property type="evidence" value="ECO:0007669"/>
    <property type="project" value="UniProtKB-KW"/>
</dbReference>
<dbReference type="FunFam" id="1.10.150.20:FF:000007">
    <property type="entry name" value="DNA ligase"/>
    <property type="match status" value="1"/>
</dbReference>
<comment type="cofactor">
    <cofactor evidence="14">
        <name>Mg(2+)</name>
        <dbReference type="ChEBI" id="CHEBI:18420"/>
    </cofactor>
    <cofactor evidence="14">
        <name>Mn(2+)</name>
        <dbReference type="ChEBI" id="CHEBI:29035"/>
    </cofactor>
</comment>
<dbReference type="Gene3D" id="2.40.50.140">
    <property type="entry name" value="Nucleic acid-binding proteins"/>
    <property type="match status" value="1"/>
</dbReference>
<evidence type="ECO:0000256" key="12">
    <source>
        <dbReference type="ARBA" id="ARBA00034005"/>
    </source>
</evidence>
<feature type="binding site" evidence="14">
    <location>
        <position position="409"/>
    </location>
    <ligand>
        <name>Zn(2+)</name>
        <dbReference type="ChEBI" id="CHEBI:29105"/>
    </ligand>
</feature>
<dbReference type="Pfam" id="PF14520">
    <property type="entry name" value="HHH_5"/>
    <property type="match status" value="1"/>
</dbReference>
<reference evidence="17" key="1">
    <citation type="submission" date="2020-01" db="EMBL/GenBank/DDBJ databases">
        <authorList>
            <person name="Meier V. D."/>
            <person name="Meier V D."/>
        </authorList>
    </citation>
    <scope>NUCLEOTIDE SEQUENCE</scope>
    <source>
        <strain evidence="17">HLG_WM_MAG_07</strain>
    </source>
</reference>
<dbReference type="Pfam" id="PF00533">
    <property type="entry name" value="BRCT"/>
    <property type="match status" value="1"/>
</dbReference>
<accession>A0A6S6UJ22</accession>
<proteinExistence type="inferred from homology"/>
<comment type="similarity">
    <text evidence="13 14">Belongs to the NAD-dependent DNA ligase family. LigA subfamily.</text>
</comment>
<dbReference type="EMBL" id="CACVAY010000148">
    <property type="protein sequence ID" value="CAA6828380.1"/>
    <property type="molecule type" value="Genomic_DNA"/>
</dbReference>
<dbReference type="Gene3D" id="3.40.50.10190">
    <property type="entry name" value="BRCT domain"/>
    <property type="match status" value="1"/>
</dbReference>
<dbReference type="CDD" id="cd17748">
    <property type="entry name" value="BRCT_DNA_ligase_like"/>
    <property type="match status" value="1"/>
</dbReference>
<dbReference type="Pfam" id="PF12826">
    <property type="entry name" value="HHH_2"/>
    <property type="match status" value="1"/>
</dbReference>
<dbReference type="InterPro" id="IPR012340">
    <property type="entry name" value="NA-bd_OB-fold"/>
</dbReference>
<keyword evidence="11 14" id="KW-0234">DNA repair</keyword>
<dbReference type="SUPFAM" id="SSF50249">
    <property type="entry name" value="Nucleic acid-binding proteins"/>
    <property type="match status" value="1"/>
</dbReference>
<dbReference type="NCBIfam" id="NF005932">
    <property type="entry name" value="PRK07956.1"/>
    <property type="match status" value="1"/>
</dbReference>
<evidence type="ECO:0000256" key="3">
    <source>
        <dbReference type="ARBA" id="ARBA00013308"/>
    </source>
</evidence>
<evidence type="ECO:0000313" key="17">
    <source>
        <dbReference type="EMBL" id="CAA6828380.1"/>
    </source>
</evidence>
<dbReference type="SMART" id="SM00292">
    <property type="entry name" value="BRCT"/>
    <property type="match status" value="1"/>
</dbReference>
<evidence type="ECO:0000256" key="10">
    <source>
        <dbReference type="ARBA" id="ARBA00023027"/>
    </source>
</evidence>
<feature type="binding site" evidence="14">
    <location>
        <position position="291"/>
    </location>
    <ligand>
        <name>NAD(+)</name>
        <dbReference type="ChEBI" id="CHEBI:57540"/>
    </ligand>
</feature>
<evidence type="ECO:0000256" key="7">
    <source>
        <dbReference type="ARBA" id="ARBA00022763"/>
    </source>
</evidence>
<dbReference type="InterPro" id="IPR018239">
    <property type="entry name" value="DNA_ligase_AS"/>
</dbReference>
<dbReference type="PANTHER" id="PTHR23389">
    <property type="entry name" value="CHROMOSOME TRANSMISSION FIDELITY FACTOR 18"/>
    <property type="match status" value="1"/>
</dbReference>
<keyword evidence="9 14" id="KW-0460">Magnesium</keyword>
<dbReference type="GO" id="GO:0046872">
    <property type="term" value="F:metal ion binding"/>
    <property type="evidence" value="ECO:0007669"/>
    <property type="project" value="UniProtKB-KW"/>
</dbReference>
<dbReference type="InterPro" id="IPR013839">
    <property type="entry name" value="DNAligase_adenylation"/>
</dbReference>
<keyword evidence="10 14" id="KW-0520">NAD</keyword>
<sequence length="673" mass="74790">MTSELLKRVEALRQQLHQHNHQYYVLDDPVISDAEYDQLFRDLLKIEQEYPEVFSVDSPTQRVGAKPLSQFNRVEHKIPMLSLGNAFSEDEVSVFDKRLRDRLKDDSIIEYVAEPKLDGLAVSLMYEKGVLVQAATRGDGATGEDITQNIRTVGSIPLKLTGKGFPERLEVRGEVFMPLAGFKSLNDQLAAEDQKTFVNPRNAAAGSLRQLDSKITAQRPLDMYSYAVGFTENGAMPTNQWDSLEILASWGLKVCPEIKLVKGDRGCHEFYRDIGVRRSALAYEIDGVVFKVNDFQVQEQLGFVSRAPRWAIAQKFPAEEVQTVINDVEFQVGRTGAITPVARLEPVFVGGVTVSNATLHNMDEVERKDIHIGDVAVVRRAGDVIPEVARVIVDKRPADARPVVLPEKCPICSSEIERVEGEAIARCSGGLYCSAQLKESIKHFVSRKALDIDGLGDKLVEQLFDAALIKNFDDIFSLNHKDIARLERMGDKSATNVLQAIEDSKNTTLARFIYALGIREVGEATAKNLANYFGDLTLIEKASLEQLESVDDIGPIVAEHVVRFFKEPHNIQVIEQLLDSGVKWAPLLVAEGESGLPLEGQVYVITGTLKEMKRSEVKEKLESLGAKVTGSVSSKTNVLIAGENAGSKLTKAEKLKINIFDENQMFEMFHTFD</sequence>
<evidence type="ECO:0000256" key="11">
    <source>
        <dbReference type="ARBA" id="ARBA00023204"/>
    </source>
</evidence>
<dbReference type="FunFam" id="3.30.470.30:FF:000001">
    <property type="entry name" value="DNA ligase"/>
    <property type="match status" value="1"/>
</dbReference>
<evidence type="ECO:0000256" key="5">
    <source>
        <dbReference type="ARBA" id="ARBA00022705"/>
    </source>
</evidence>
<dbReference type="SMART" id="SM00278">
    <property type="entry name" value="HhH1"/>
    <property type="match status" value="4"/>
</dbReference>
<keyword evidence="6 14" id="KW-0479">Metal-binding</keyword>
<dbReference type="InterPro" id="IPR003583">
    <property type="entry name" value="Hlx-hairpin-Hlx_DNA-bd_motif"/>
</dbReference>
<dbReference type="Pfam" id="PF01653">
    <property type="entry name" value="DNA_ligase_aden"/>
    <property type="match status" value="1"/>
</dbReference>
<evidence type="ECO:0000256" key="15">
    <source>
        <dbReference type="RuleBase" id="RU000618"/>
    </source>
</evidence>
<feature type="binding site" evidence="14">
    <location>
        <position position="137"/>
    </location>
    <ligand>
        <name>NAD(+)</name>
        <dbReference type="ChEBI" id="CHEBI:57540"/>
    </ligand>
</feature>
<evidence type="ECO:0000259" key="16">
    <source>
        <dbReference type="PROSITE" id="PS50172"/>
    </source>
</evidence>
<dbReference type="InterPro" id="IPR001679">
    <property type="entry name" value="DNA_ligase"/>
</dbReference>
<dbReference type="Gene3D" id="1.10.287.610">
    <property type="entry name" value="Helix hairpin bin"/>
    <property type="match status" value="1"/>
</dbReference>
<dbReference type="NCBIfam" id="TIGR00575">
    <property type="entry name" value="dnlj"/>
    <property type="match status" value="1"/>
</dbReference>
<dbReference type="PROSITE" id="PS01056">
    <property type="entry name" value="DNA_LIGASE_N2"/>
    <property type="match status" value="1"/>
</dbReference>
<dbReference type="FunFam" id="1.10.287.610:FF:000002">
    <property type="entry name" value="DNA ligase"/>
    <property type="match status" value="1"/>
</dbReference>
<feature type="active site" description="N6-AMP-lysine intermediate" evidence="14">
    <location>
        <position position="116"/>
    </location>
</feature>
<dbReference type="FunFam" id="1.10.150.20:FF:000006">
    <property type="entry name" value="DNA ligase"/>
    <property type="match status" value="1"/>
</dbReference>
<dbReference type="PIRSF" id="PIRSF001604">
    <property type="entry name" value="LigA"/>
    <property type="match status" value="1"/>
</dbReference>
<dbReference type="Gene3D" id="6.20.10.30">
    <property type="match status" value="1"/>
</dbReference>
<feature type="binding site" evidence="14">
    <location>
        <position position="412"/>
    </location>
    <ligand>
        <name>Zn(2+)</name>
        <dbReference type="ChEBI" id="CHEBI:29105"/>
    </ligand>
</feature>
<feature type="binding site" evidence="14">
    <location>
        <begin position="82"/>
        <end position="83"/>
    </location>
    <ligand>
        <name>NAD(+)</name>
        <dbReference type="ChEBI" id="CHEBI:57540"/>
    </ligand>
</feature>
<evidence type="ECO:0000256" key="2">
    <source>
        <dbReference type="ARBA" id="ARBA00012722"/>
    </source>
</evidence>
<feature type="domain" description="BRCT" evidence="16">
    <location>
        <begin position="593"/>
        <end position="673"/>
    </location>
</feature>
<comment type="caution">
    <text evidence="14">Lacks conserved residue(s) required for the propagation of feature annotation.</text>
</comment>
<dbReference type="Pfam" id="PF03119">
    <property type="entry name" value="DNA_ligase_ZBD"/>
    <property type="match status" value="1"/>
</dbReference>
<dbReference type="SUPFAM" id="SSF47781">
    <property type="entry name" value="RuvA domain 2-like"/>
    <property type="match status" value="1"/>
</dbReference>
<dbReference type="SMART" id="SM00532">
    <property type="entry name" value="LIGANc"/>
    <property type="match status" value="1"/>
</dbReference>
<evidence type="ECO:0000256" key="1">
    <source>
        <dbReference type="ARBA" id="ARBA00004067"/>
    </source>
</evidence>
<dbReference type="PROSITE" id="PS01055">
    <property type="entry name" value="DNA_LIGASE_N1"/>
    <property type="match status" value="1"/>
</dbReference>
<dbReference type="Pfam" id="PF22745">
    <property type="entry name" value="Nlig-Ia"/>
    <property type="match status" value="1"/>
</dbReference>
<name>A0A6S6UJ22_9GAMM</name>
<dbReference type="PROSITE" id="PS50172">
    <property type="entry name" value="BRCT"/>
    <property type="match status" value="1"/>
</dbReference>
<dbReference type="HAMAP" id="MF_01588">
    <property type="entry name" value="DNA_ligase_A"/>
    <property type="match status" value="1"/>
</dbReference>
<dbReference type="InterPro" id="IPR004150">
    <property type="entry name" value="NAD_DNA_ligase_OB"/>
</dbReference>
<dbReference type="Gene3D" id="3.30.470.30">
    <property type="entry name" value="DNA ligase/mRNA capping enzyme"/>
    <property type="match status" value="1"/>
</dbReference>
<dbReference type="SUPFAM" id="SSF56091">
    <property type="entry name" value="DNA ligase/mRNA capping enzyme, catalytic domain"/>
    <property type="match status" value="1"/>
</dbReference>
<dbReference type="InterPro" id="IPR013840">
    <property type="entry name" value="DNAligase_N"/>
</dbReference>
<dbReference type="GO" id="GO:0005829">
    <property type="term" value="C:cytosol"/>
    <property type="evidence" value="ECO:0007669"/>
    <property type="project" value="TreeGrafter"/>
</dbReference>
<evidence type="ECO:0000256" key="14">
    <source>
        <dbReference type="HAMAP-Rule" id="MF_01588"/>
    </source>
</evidence>
<comment type="function">
    <text evidence="1 14">DNA ligase that catalyzes the formation of phosphodiester linkages between 5'-phosphoryl and 3'-hydroxyl groups in double-stranded DNA using NAD as a coenzyme and as the energy source for the reaction. It is essential for DNA replication and repair of damaged DNA.</text>
</comment>
<dbReference type="FunFam" id="2.40.50.140:FF:000012">
    <property type="entry name" value="DNA ligase"/>
    <property type="match status" value="1"/>
</dbReference>
<dbReference type="InterPro" id="IPR041663">
    <property type="entry name" value="DisA/LigA_HHH"/>
</dbReference>
<feature type="binding site" evidence="14">
    <location>
        <begin position="33"/>
        <end position="37"/>
    </location>
    <ligand>
        <name>NAD(+)</name>
        <dbReference type="ChEBI" id="CHEBI:57540"/>
    </ligand>
</feature>
<dbReference type="AlphaFoldDB" id="A0A6S6UJ22"/>
<dbReference type="Gene3D" id="1.10.150.20">
    <property type="entry name" value="5' to 3' exonuclease, C-terminal subdomain"/>
    <property type="match status" value="2"/>
</dbReference>
<keyword evidence="14" id="KW-0464">Manganese</keyword>
<dbReference type="InterPro" id="IPR033136">
    <property type="entry name" value="DNA_ligase_CS"/>
</dbReference>
<dbReference type="GO" id="GO:0006260">
    <property type="term" value="P:DNA replication"/>
    <property type="evidence" value="ECO:0007669"/>
    <property type="project" value="UniProtKB-KW"/>
</dbReference>
<feature type="binding site" evidence="14">
    <location>
        <position position="315"/>
    </location>
    <ligand>
        <name>NAD(+)</name>
        <dbReference type="ChEBI" id="CHEBI:57540"/>
    </ligand>
</feature>
<feature type="binding site" evidence="14">
    <location>
        <position position="174"/>
    </location>
    <ligand>
        <name>NAD(+)</name>
        <dbReference type="ChEBI" id="CHEBI:57540"/>
    </ligand>
</feature>
<keyword evidence="4 14" id="KW-0436">Ligase</keyword>
<dbReference type="PANTHER" id="PTHR23389:SF9">
    <property type="entry name" value="DNA LIGASE"/>
    <property type="match status" value="1"/>
</dbReference>
<keyword evidence="8 14" id="KW-0862">Zinc</keyword>
<dbReference type="GO" id="GO:0003677">
    <property type="term" value="F:DNA binding"/>
    <property type="evidence" value="ECO:0007669"/>
    <property type="project" value="InterPro"/>
</dbReference>
<evidence type="ECO:0000256" key="13">
    <source>
        <dbReference type="ARBA" id="ARBA00060881"/>
    </source>
</evidence>
<feature type="binding site" evidence="14">
    <location>
        <position position="114"/>
    </location>
    <ligand>
        <name>NAD(+)</name>
        <dbReference type="ChEBI" id="CHEBI:57540"/>
    </ligand>
</feature>
<dbReference type="Pfam" id="PF03120">
    <property type="entry name" value="OB_DNA_ligase"/>
    <property type="match status" value="1"/>
</dbReference>
<dbReference type="SUPFAM" id="SSF52113">
    <property type="entry name" value="BRCT domain"/>
    <property type="match status" value="1"/>
</dbReference>
<keyword evidence="7 14" id="KW-0227">DNA damage</keyword>
<dbReference type="InterPro" id="IPR036420">
    <property type="entry name" value="BRCT_dom_sf"/>
</dbReference>
<feature type="binding site" evidence="14">
    <location>
        <position position="433"/>
    </location>
    <ligand>
        <name>Zn(2+)</name>
        <dbReference type="ChEBI" id="CHEBI:29105"/>
    </ligand>
</feature>
<dbReference type="InterPro" id="IPR001357">
    <property type="entry name" value="BRCT_dom"/>
</dbReference>
<dbReference type="EC" id="6.5.1.2" evidence="2 14"/>
<evidence type="ECO:0000256" key="9">
    <source>
        <dbReference type="ARBA" id="ARBA00022842"/>
    </source>
</evidence>
<evidence type="ECO:0000256" key="4">
    <source>
        <dbReference type="ARBA" id="ARBA00022598"/>
    </source>
</evidence>
<evidence type="ECO:0000256" key="8">
    <source>
        <dbReference type="ARBA" id="ARBA00022833"/>
    </source>
</evidence>
<protein>
    <recommendedName>
        <fullName evidence="3 14">DNA ligase</fullName>
        <ecNumber evidence="2 14">6.5.1.2</ecNumber>
    </recommendedName>
    <alternativeName>
        <fullName evidence="14">Polydeoxyribonucleotide synthase [NAD(+)]</fullName>
    </alternativeName>
</protein>
<evidence type="ECO:0000256" key="6">
    <source>
        <dbReference type="ARBA" id="ARBA00022723"/>
    </source>
</evidence>
<gene>
    <name evidence="14" type="primary">ligA</name>
    <name evidence="17" type="ORF">HELGO_WM9213</name>
</gene>
<dbReference type="GO" id="GO:0003911">
    <property type="term" value="F:DNA ligase (NAD+) activity"/>
    <property type="evidence" value="ECO:0007669"/>
    <property type="project" value="UniProtKB-UniRule"/>
</dbReference>
<comment type="catalytic activity">
    <reaction evidence="12 14 15">
        <text>NAD(+) + (deoxyribonucleotide)n-3'-hydroxyl + 5'-phospho-(deoxyribonucleotide)m = (deoxyribonucleotide)n+m + AMP + beta-nicotinamide D-nucleotide.</text>
        <dbReference type="EC" id="6.5.1.2"/>
    </reaction>
</comment>
<dbReference type="CDD" id="cd00114">
    <property type="entry name" value="LIGANc"/>
    <property type="match status" value="1"/>
</dbReference>
<dbReference type="InterPro" id="IPR004149">
    <property type="entry name" value="Znf_DNAligase_C4"/>
</dbReference>
<keyword evidence="5 14" id="KW-0235">DNA replication</keyword>